<dbReference type="Gene3D" id="3.40.50.720">
    <property type="entry name" value="NAD(P)-binding Rossmann-like Domain"/>
    <property type="match status" value="1"/>
</dbReference>
<keyword evidence="2" id="KW-0560">Oxidoreductase</keyword>
<dbReference type="PANTHER" id="PTHR42760:SF133">
    <property type="entry name" value="3-OXOACYL-[ACYL-CARRIER-PROTEIN] REDUCTASE"/>
    <property type="match status" value="1"/>
</dbReference>
<evidence type="ECO:0000256" key="2">
    <source>
        <dbReference type="ARBA" id="ARBA00023002"/>
    </source>
</evidence>
<keyword evidence="4" id="KW-1185">Reference proteome</keyword>
<dbReference type="InterPro" id="IPR020904">
    <property type="entry name" value="Sc_DH/Rdtase_CS"/>
</dbReference>
<gene>
    <name evidence="3" type="ORF">G6N74_11800</name>
</gene>
<dbReference type="FunFam" id="3.40.50.720:FF:000084">
    <property type="entry name" value="Short-chain dehydrogenase reductase"/>
    <property type="match status" value="1"/>
</dbReference>
<dbReference type="CDD" id="cd05233">
    <property type="entry name" value="SDR_c"/>
    <property type="match status" value="1"/>
</dbReference>
<dbReference type="SUPFAM" id="SSF51735">
    <property type="entry name" value="NAD(P)-binding Rossmann-fold domains"/>
    <property type="match status" value="1"/>
</dbReference>
<dbReference type="Pfam" id="PF13561">
    <property type="entry name" value="adh_short_C2"/>
    <property type="match status" value="1"/>
</dbReference>
<dbReference type="GO" id="GO:0048038">
    <property type="term" value="F:quinone binding"/>
    <property type="evidence" value="ECO:0007669"/>
    <property type="project" value="TreeGrafter"/>
</dbReference>
<reference evidence="3 4" key="1">
    <citation type="submission" date="2020-02" db="EMBL/GenBank/DDBJ databases">
        <title>Genome sequence of the type strain CGMCC 1.15528 of Mesorhizobium zhangyense.</title>
        <authorList>
            <person name="Gao J."/>
            <person name="Sun J."/>
        </authorList>
    </citation>
    <scope>NUCLEOTIDE SEQUENCE [LARGE SCALE GENOMIC DNA]</scope>
    <source>
        <strain evidence="3 4">CGMCC 1.15528</strain>
    </source>
</reference>
<comment type="similarity">
    <text evidence="1">Belongs to the short-chain dehydrogenases/reductases (SDR) family.</text>
</comment>
<dbReference type="InterPro" id="IPR002347">
    <property type="entry name" value="SDR_fam"/>
</dbReference>
<organism evidence="3 4">
    <name type="scientific">Mesorhizobium zhangyense</name>
    <dbReference type="NCBI Taxonomy" id="1776730"/>
    <lineage>
        <taxon>Bacteria</taxon>
        <taxon>Pseudomonadati</taxon>
        <taxon>Pseudomonadota</taxon>
        <taxon>Alphaproteobacteria</taxon>
        <taxon>Hyphomicrobiales</taxon>
        <taxon>Phyllobacteriaceae</taxon>
        <taxon>Mesorhizobium</taxon>
    </lineage>
</organism>
<dbReference type="GO" id="GO:0006633">
    <property type="term" value="P:fatty acid biosynthetic process"/>
    <property type="evidence" value="ECO:0007669"/>
    <property type="project" value="TreeGrafter"/>
</dbReference>
<accession>A0A7C9R9W3</accession>
<protein>
    <submittedName>
        <fullName evidence="3">SDR family oxidoreductase</fullName>
    </submittedName>
</protein>
<comment type="caution">
    <text evidence="3">The sequence shown here is derived from an EMBL/GenBank/DDBJ whole genome shotgun (WGS) entry which is preliminary data.</text>
</comment>
<dbReference type="PROSITE" id="PS00061">
    <property type="entry name" value="ADH_SHORT"/>
    <property type="match status" value="1"/>
</dbReference>
<evidence type="ECO:0000313" key="3">
    <source>
        <dbReference type="EMBL" id="NGN41753.1"/>
    </source>
</evidence>
<sequence>MTLQPSTMDGKTVVVTGAGQGIGLAIAEAFLLAGAYVVAVDREPAGIAALATANGRVIPVIGDVTDPALPDAISAAIDKAGLSLDVLINNAGIARGANALGTSDEDFERYFQINVLGLFRLSRWAVGIMMKKGSGAIVNTASIFGQIGAFNSCGYSTSKAAVIGLTRQMATDFGPSGIRVNAVAPGLIETPLTAERIRTETWRRHVMIDGAPLRRVGTPEDVARAVRFLASDEASFITGQVLAVDGGWAMGRYPREEPIHANS</sequence>
<dbReference type="PRINTS" id="PR00081">
    <property type="entry name" value="GDHRDH"/>
</dbReference>
<dbReference type="EMBL" id="JAAKZG010000004">
    <property type="protein sequence ID" value="NGN41753.1"/>
    <property type="molecule type" value="Genomic_DNA"/>
</dbReference>
<dbReference type="PANTHER" id="PTHR42760">
    <property type="entry name" value="SHORT-CHAIN DEHYDROGENASES/REDUCTASES FAMILY MEMBER"/>
    <property type="match status" value="1"/>
</dbReference>
<name>A0A7C9R9W3_9HYPH</name>
<dbReference type="AlphaFoldDB" id="A0A7C9R9W3"/>
<proteinExistence type="inferred from homology"/>
<dbReference type="RefSeq" id="WP_165117464.1">
    <property type="nucleotide sequence ID" value="NZ_JAAKZG010000004.1"/>
</dbReference>
<evidence type="ECO:0000256" key="1">
    <source>
        <dbReference type="ARBA" id="ARBA00006484"/>
    </source>
</evidence>
<dbReference type="Proteomes" id="UP000481252">
    <property type="component" value="Unassembled WGS sequence"/>
</dbReference>
<evidence type="ECO:0000313" key="4">
    <source>
        <dbReference type="Proteomes" id="UP000481252"/>
    </source>
</evidence>
<dbReference type="GO" id="GO:0016616">
    <property type="term" value="F:oxidoreductase activity, acting on the CH-OH group of donors, NAD or NADP as acceptor"/>
    <property type="evidence" value="ECO:0007669"/>
    <property type="project" value="TreeGrafter"/>
</dbReference>
<dbReference type="PRINTS" id="PR00080">
    <property type="entry name" value="SDRFAMILY"/>
</dbReference>
<dbReference type="NCBIfam" id="NF005559">
    <property type="entry name" value="PRK07231.1"/>
    <property type="match status" value="1"/>
</dbReference>
<dbReference type="InterPro" id="IPR036291">
    <property type="entry name" value="NAD(P)-bd_dom_sf"/>
</dbReference>